<gene>
    <name evidence="1" type="ORF">PR048_020781</name>
</gene>
<evidence type="ECO:0000313" key="1">
    <source>
        <dbReference type="EMBL" id="KAJ8876336.1"/>
    </source>
</evidence>
<evidence type="ECO:0000313" key="2">
    <source>
        <dbReference type="Proteomes" id="UP001159363"/>
    </source>
</evidence>
<keyword evidence="2" id="KW-1185">Reference proteome</keyword>
<sequence length="82" mass="9448">MKNETLVAQRMVYDSILVAGGDLSEYSISKSLLLSYRNARARLTEETEMRQKEAKGSKEDGEICRKHLAKEKSDWRPKKLKC</sequence>
<name>A0ABQ9GWF8_9NEOP</name>
<accession>A0ABQ9GWF8</accession>
<proteinExistence type="predicted"/>
<dbReference type="Proteomes" id="UP001159363">
    <property type="component" value="Chromosome 7"/>
</dbReference>
<protein>
    <submittedName>
        <fullName evidence="1">Uncharacterized protein</fullName>
    </submittedName>
</protein>
<dbReference type="EMBL" id="JARBHB010000008">
    <property type="protein sequence ID" value="KAJ8876336.1"/>
    <property type="molecule type" value="Genomic_DNA"/>
</dbReference>
<comment type="caution">
    <text evidence="1">The sequence shown here is derived from an EMBL/GenBank/DDBJ whole genome shotgun (WGS) entry which is preliminary data.</text>
</comment>
<organism evidence="1 2">
    <name type="scientific">Dryococelus australis</name>
    <dbReference type="NCBI Taxonomy" id="614101"/>
    <lineage>
        <taxon>Eukaryota</taxon>
        <taxon>Metazoa</taxon>
        <taxon>Ecdysozoa</taxon>
        <taxon>Arthropoda</taxon>
        <taxon>Hexapoda</taxon>
        <taxon>Insecta</taxon>
        <taxon>Pterygota</taxon>
        <taxon>Neoptera</taxon>
        <taxon>Polyneoptera</taxon>
        <taxon>Phasmatodea</taxon>
        <taxon>Verophasmatodea</taxon>
        <taxon>Anareolatae</taxon>
        <taxon>Phasmatidae</taxon>
        <taxon>Eurycanthinae</taxon>
        <taxon>Dryococelus</taxon>
    </lineage>
</organism>
<reference evidence="1 2" key="1">
    <citation type="submission" date="2023-02" db="EMBL/GenBank/DDBJ databases">
        <title>LHISI_Scaffold_Assembly.</title>
        <authorList>
            <person name="Stuart O.P."/>
            <person name="Cleave R."/>
            <person name="Magrath M.J.L."/>
            <person name="Mikheyev A.S."/>
        </authorList>
    </citation>
    <scope>NUCLEOTIDE SEQUENCE [LARGE SCALE GENOMIC DNA]</scope>
    <source>
        <strain evidence="1">Daus_M_001</strain>
        <tissue evidence="1">Leg muscle</tissue>
    </source>
</reference>